<sequence length="79" mass="9339">QSNPTYNQSYFRNKILDQYSNLYREGSDENDDYYEITDKSLCPLCKLDHEDENSIEGRYEIGSYNLKCEQRGIKIEITA</sequence>
<accession>A0ACA9LR50</accession>
<reference evidence="1" key="1">
    <citation type="submission" date="2021-06" db="EMBL/GenBank/DDBJ databases">
        <authorList>
            <person name="Kallberg Y."/>
            <person name="Tangrot J."/>
            <person name="Rosling A."/>
        </authorList>
    </citation>
    <scope>NUCLEOTIDE SEQUENCE</scope>
    <source>
        <strain evidence="1">28 12/20/2015</strain>
    </source>
</reference>
<gene>
    <name evidence="1" type="ORF">SPELUC_LOCUS4801</name>
</gene>
<evidence type="ECO:0000313" key="2">
    <source>
        <dbReference type="Proteomes" id="UP000789366"/>
    </source>
</evidence>
<comment type="caution">
    <text evidence="1">The sequence shown here is derived from an EMBL/GenBank/DDBJ whole genome shotgun (WGS) entry which is preliminary data.</text>
</comment>
<protein>
    <submittedName>
        <fullName evidence="1">2106_t:CDS:1</fullName>
    </submittedName>
</protein>
<keyword evidence="2" id="KW-1185">Reference proteome</keyword>
<organism evidence="1 2">
    <name type="scientific">Cetraspora pellucida</name>
    <dbReference type="NCBI Taxonomy" id="1433469"/>
    <lineage>
        <taxon>Eukaryota</taxon>
        <taxon>Fungi</taxon>
        <taxon>Fungi incertae sedis</taxon>
        <taxon>Mucoromycota</taxon>
        <taxon>Glomeromycotina</taxon>
        <taxon>Glomeromycetes</taxon>
        <taxon>Diversisporales</taxon>
        <taxon>Gigasporaceae</taxon>
        <taxon>Cetraspora</taxon>
    </lineage>
</organism>
<dbReference type="EMBL" id="CAJVPW010004467">
    <property type="protein sequence ID" value="CAG8540946.1"/>
    <property type="molecule type" value="Genomic_DNA"/>
</dbReference>
<feature type="non-terminal residue" evidence="1">
    <location>
        <position position="1"/>
    </location>
</feature>
<name>A0ACA9LR50_9GLOM</name>
<evidence type="ECO:0000313" key="1">
    <source>
        <dbReference type="EMBL" id="CAG8540946.1"/>
    </source>
</evidence>
<dbReference type="Proteomes" id="UP000789366">
    <property type="component" value="Unassembled WGS sequence"/>
</dbReference>
<proteinExistence type="predicted"/>